<evidence type="ECO:0000256" key="1">
    <source>
        <dbReference type="SAM" id="SignalP"/>
    </source>
</evidence>
<evidence type="ECO:0000313" key="2">
    <source>
        <dbReference type="EMBL" id="OHX49898.1"/>
    </source>
</evidence>
<evidence type="ECO:0000313" key="3">
    <source>
        <dbReference type="Proteomes" id="UP000180194"/>
    </source>
</evidence>
<sequence length="120" mass="13467">MKKFSSIFLAMLVFFTLNLSADAASSKVWWDGAELKPGQIGRVTIIKGATLFKLENTYLQPIRQLEPGEVFRVYKTKTVRFVPLYGLGGNYFVAQEPGTTPGYLRYETPSKAKLALVNKK</sequence>
<gene>
    <name evidence="2" type="ORF">BBV17_10360</name>
</gene>
<reference evidence="2 3" key="1">
    <citation type="submission" date="2016-07" db="EMBL/GenBank/DDBJ databases">
        <title>Bacillus oceanisediminis whole genome.</title>
        <authorList>
            <person name="Pal Y."/>
            <person name="Verma A."/>
            <person name="Mual P."/>
            <person name="Srinivasan K."/>
        </authorList>
    </citation>
    <scope>NUCLEOTIDE SEQUENCE [LARGE SCALE GENOMIC DNA]</scope>
    <source>
        <strain evidence="2 3">Bhandara28</strain>
    </source>
</reference>
<name>A0ABX3CX90_9BACI</name>
<accession>A0ABX3CX90</accession>
<proteinExistence type="predicted"/>
<keyword evidence="1" id="KW-0732">Signal</keyword>
<organism evidence="2 3">
    <name type="scientific">Cytobacillus oceanisediminis</name>
    <dbReference type="NCBI Taxonomy" id="665099"/>
    <lineage>
        <taxon>Bacteria</taxon>
        <taxon>Bacillati</taxon>
        <taxon>Bacillota</taxon>
        <taxon>Bacilli</taxon>
        <taxon>Bacillales</taxon>
        <taxon>Bacillaceae</taxon>
        <taxon>Cytobacillus</taxon>
    </lineage>
</organism>
<feature type="chain" id="PRO_5047190651" evidence="1">
    <location>
        <begin position="24"/>
        <end position="120"/>
    </location>
</feature>
<dbReference type="RefSeq" id="WP_071156210.1">
    <property type="nucleotide sequence ID" value="NZ_CP062790.1"/>
</dbReference>
<dbReference type="Proteomes" id="UP000180194">
    <property type="component" value="Unassembled WGS sequence"/>
</dbReference>
<feature type="signal peptide" evidence="1">
    <location>
        <begin position="1"/>
        <end position="23"/>
    </location>
</feature>
<comment type="caution">
    <text evidence="2">The sequence shown here is derived from an EMBL/GenBank/DDBJ whole genome shotgun (WGS) entry which is preliminary data.</text>
</comment>
<dbReference type="EMBL" id="MBRJ01000008">
    <property type="protein sequence ID" value="OHX49898.1"/>
    <property type="molecule type" value="Genomic_DNA"/>
</dbReference>
<protein>
    <submittedName>
        <fullName evidence="2">Uncharacterized protein</fullName>
    </submittedName>
</protein>
<keyword evidence="3" id="KW-1185">Reference proteome</keyword>